<sequence>MLVSSTVLLLSALIGFSEQSDSIMEKRQTKYMCGTDPYKFSSDVPCSVYTMCPNGGVKLFIGCSTNLQCQIHHPESVCIDNCCCTLPRVTATTTYQILYDSTTPRNYASAVSIAALVLLYLVA</sequence>
<dbReference type="Proteomes" id="UP001303046">
    <property type="component" value="Unassembled WGS sequence"/>
</dbReference>
<accession>A0ABR1DIV4</accession>
<keyword evidence="1" id="KW-0732">Signal</keyword>
<organism evidence="2 3">
    <name type="scientific">Necator americanus</name>
    <name type="common">Human hookworm</name>
    <dbReference type="NCBI Taxonomy" id="51031"/>
    <lineage>
        <taxon>Eukaryota</taxon>
        <taxon>Metazoa</taxon>
        <taxon>Ecdysozoa</taxon>
        <taxon>Nematoda</taxon>
        <taxon>Chromadorea</taxon>
        <taxon>Rhabditida</taxon>
        <taxon>Rhabditina</taxon>
        <taxon>Rhabditomorpha</taxon>
        <taxon>Strongyloidea</taxon>
        <taxon>Ancylostomatidae</taxon>
        <taxon>Bunostominae</taxon>
        <taxon>Necator</taxon>
    </lineage>
</organism>
<proteinExistence type="predicted"/>
<reference evidence="2 3" key="1">
    <citation type="submission" date="2023-08" db="EMBL/GenBank/DDBJ databases">
        <title>A Necator americanus chromosomal reference genome.</title>
        <authorList>
            <person name="Ilik V."/>
            <person name="Petrzelkova K.J."/>
            <person name="Pardy F."/>
            <person name="Fuh T."/>
            <person name="Niatou-Singa F.S."/>
            <person name="Gouil Q."/>
            <person name="Baker L."/>
            <person name="Ritchie M.E."/>
            <person name="Jex A.R."/>
            <person name="Gazzola D."/>
            <person name="Li H."/>
            <person name="Toshio Fujiwara R."/>
            <person name="Zhan B."/>
            <person name="Aroian R.V."/>
            <person name="Pafco B."/>
            <person name="Schwarz E.M."/>
        </authorList>
    </citation>
    <scope>NUCLEOTIDE SEQUENCE [LARGE SCALE GENOMIC DNA]</scope>
    <source>
        <strain evidence="2 3">Aroian</strain>
        <tissue evidence="2">Whole animal</tissue>
    </source>
</reference>
<feature type="signal peptide" evidence="1">
    <location>
        <begin position="1"/>
        <end position="19"/>
    </location>
</feature>
<gene>
    <name evidence="2" type="primary">Necator_chrIV.g15097</name>
    <name evidence="2" type="ORF">RB195_001802</name>
</gene>
<evidence type="ECO:0000256" key="1">
    <source>
        <dbReference type="SAM" id="SignalP"/>
    </source>
</evidence>
<evidence type="ECO:0000313" key="3">
    <source>
        <dbReference type="Proteomes" id="UP001303046"/>
    </source>
</evidence>
<comment type="caution">
    <text evidence="2">The sequence shown here is derived from an EMBL/GenBank/DDBJ whole genome shotgun (WGS) entry which is preliminary data.</text>
</comment>
<feature type="chain" id="PRO_5046302926" evidence="1">
    <location>
        <begin position="20"/>
        <end position="123"/>
    </location>
</feature>
<protein>
    <submittedName>
        <fullName evidence="2">Uncharacterized protein</fullName>
    </submittedName>
</protein>
<dbReference type="EMBL" id="JAVFWL010000004">
    <property type="protein sequence ID" value="KAK6749411.1"/>
    <property type="molecule type" value="Genomic_DNA"/>
</dbReference>
<evidence type="ECO:0000313" key="2">
    <source>
        <dbReference type="EMBL" id="KAK6749411.1"/>
    </source>
</evidence>
<keyword evidence="3" id="KW-1185">Reference proteome</keyword>
<name>A0ABR1DIV4_NECAM</name>